<evidence type="ECO:0000313" key="2">
    <source>
        <dbReference type="Proteomes" id="UP000240317"/>
    </source>
</evidence>
<gene>
    <name evidence="1" type="ORF">C8263_06265</name>
</gene>
<dbReference type="AlphaFoldDB" id="A0A2T3WAR0"/>
<proteinExistence type="predicted"/>
<dbReference type="Proteomes" id="UP000240317">
    <property type="component" value="Unassembled WGS sequence"/>
</dbReference>
<organism evidence="1 2">
    <name type="scientific">Deinococcus arcticus</name>
    <dbReference type="NCBI Taxonomy" id="2136176"/>
    <lineage>
        <taxon>Bacteria</taxon>
        <taxon>Thermotogati</taxon>
        <taxon>Deinococcota</taxon>
        <taxon>Deinococci</taxon>
        <taxon>Deinococcales</taxon>
        <taxon>Deinococcaceae</taxon>
        <taxon>Deinococcus</taxon>
    </lineage>
</organism>
<protein>
    <submittedName>
        <fullName evidence="1">Uncharacterized protein</fullName>
    </submittedName>
</protein>
<comment type="caution">
    <text evidence="1">The sequence shown here is derived from an EMBL/GenBank/DDBJ whole genome shotgun (WGS) entry which is preliminary data.</text>
</comment>
<evidence type="ECO:0000313" key="1">
    <source>
        <dbReference type="EMBL" id="PTA68833.1"/>
    </source>
</evidence>
<accession>A0A2T3WAR0</accession>
<sequence length="203" mass="21716">MAIASVMSGAPVVPVSRLHGPFAPNPPHRSRMTPVRPFRSTLFALLLPTLLIGGWTDTAQAGGAERATGLTTEPSRPVTALRTLPVPLPFAPDQQSVTLRPGEVLRLPFWEDTLNDLRRWQAALSPRPGEASALRLIAAARVPRGDHGHALSQVDGAFVLRAVPGAATTETLRLTWASPEPLDAAAQAVFPPRVLHLTIRVVP</sequence>
<keyword evidence="2" id="KW-1185">Reference proteome</keyword>
<reference evidence="1 2" key="1">
    <citation type="submission" date="2018-03" db="EMBL/GenBank/DDBJ databases">
        <title>Draft genome of Deinococcus sp. OD32.</title>
        <authorList>
            <person name="Wang X.-P."/>
            <person name="Du Z.-J."/>
        </authorList>
    </citation>
    <scope>NUCLEOTIDE SEQUENCE [LARGE SCALE GENOMIC DNA]</scope>
    <source>
        <strain evidence="1 2">OD32</strain>
    </source>
</reference>
<name>A0A2T3WAR0_9DEIO</name>
<dbReference type="EMBL" id="PYSV01000004">
    <property type="protein sequence ID" value="PTA68833.1"/>
    <property type="molecule type" value="Genomic_DNA"/>
</dbReference>